<keyword evidence="2" id="KW-1185">Reference proteome</keyword>
<organism evidence="1 2">
    <name type="scientific">Halobacteriovorax marinus (strain ATCC BAA-682 / DSM 15412 / SJ)</name>
    <name type="common">Bacteriovorax marinus</name>
    <dbReference type="NCBI Taxonomy" id="862908"/>
    <lineage>
        <taxon>Bacteria</taxon>
        <taxon>Pseudomonadati</taxon>
        <taxon>Bdellovibrionota</taxon>
        <taxon>Bacteriovoracia</taxon>
        <taxon>Bacteriovoracales</taxon>
        <taxon>Halobacteriovoraceae</taxon>
        <taxon>Halobacteriovorax</taxon>
    </lineage>
</organism>
<dbReference type="EMBL" id="FQ312005">
    <property type="protein sequence ID" value="CBW25033.1"/>
    <property type="molecule type" value="Genomic_DNA"/>
</dbReference>
<dbReference type="AlphaFoldDB" id="E1X277"/>
<dbReference type="KEGG" id="bmx:BMS_0093"/>
<evidence type="ECO:0000313" key="2">
    <source>
        <dbReference type="Proteomes" id="UP000008963"/>
    </source>
</evidence>
<evidence type="ECO:0000313" key="1">
    <source>
        <dbReference type="EMBL" id="CBW25033.1"/>
    </source>
</evidence>
<sequence>MEELSLYKYEVKVSKTEHKVPVVNDVHLHSIYNPIKEAAALMAKNTAIIKAKNELLVLGLGYGYHIQEAILLLEKEWGNDYKVVVIEPNEKVYSDYKKYVLINNENVKVYAANEIVDLYKDKEFVNYLLNKPGIISHPASFNLYENYFKGLLSYKAPRTVASFKEYIQSSFVEEALESLNQDLDIVSAIDEKLYPHSGEIDNKDHFLMTFQEMVKGSLQLEGRE</sequence>
<dbReference type="OrthoDB" id="5291305at2"/>
<dbReference type="Proteomes" id="UP000008963">
    <property type="component" value="Chromosome"/>
</dbReference>
<dbReference type="PATRIC" id="fig|862908.3.peg.90"/>
<dbReference type="HOGENOM" id="CLU_1233633_0_0_7"/>
<gene>
    <name evidence="1" type="ordered locus">BMS_0093</name>
</gene>
<reference evidence="2" key="1">
    <citation type="journal article" date="2013" name="ISME J.">
        <title>A small predatory core genome in the divergent marine Bacteriovorax marinus SJ and the terrestrial Bdellovibrio bacteriovorus.</title>
        <authorList>
            <person name="Crossman L.C."/>
            <person name="Chen H."/>
            <person name="Cerdeno-Tarraga A.M."/>
            <person name="Brooks K."/>
            <person name="Quail M.A."/>
            <person name="Pineiro S.A."/>
            <person name="Hobley L."/>
            <person name="Sockett R.E."/>
            <person name="Bentley S.D."/>
            <person name="Parkhill J."/>
            <person name="Williams H.N."/>
            <person name="Stine O.C."/>
        </authorList>
    </citation>
    <scope>NUCLEOTIDE SEQUENCE [LARGE SCALE GENOMIC DNA]</scope>
    <source>
        <strain evidence="2">ATCC BAA-682 / DSM 15412 / SJ</strain>
    </source>
</reference>
<protein>
    <submittedName>
        <fullName evidence="1">Uncharacterized protein</fullName>
    </submittedName>
</protein>
<proteinExistence type="predicted"/>
<accession>E1X277</accession>
<dbReference type="STRING" id="862908.BMS_0093"/>
<dbReference type="RefSeq" id="WP_014242822.1">
    <property type="nucleotide sequence ID" value="NC_016620.1"/>
</dbReference>
<name>E1X277_HALMS</name>